<evidence type="ECO:0000256" key="1">
    <source>
        <dbReference type="SAM" id="MobiDB-lite"/>
    </source>
</evidence>
<dbReference type="OrthoDB" id="5563754at2759"/>
<dbReference type="Proteomes" id="UP000053424">
    <property type="component" value="Unassembled WGS sequence"/>
</dbReference>
<feature type="compositionally biased region" description="Low complexity" evidence="1">
    <location>
        <begin position="749"/>
        <end position="760"/>
    </location>
</feature>
<feature type="compositionally biased region" description="Acidic residues" evidence="1">
    <location>
        <begin position="980"/>
        <end position="991"/>
    </location>
</feature>
<evidence type="ECO:0000313" key="3">
    <source>
        <dbReference type="EMBL" id="KIM39949.1"/>
    </source>
</evidence>
<feature type="compositionally biased region" description="Low complexity" evidence="1">
    <location>
        <begin position="1188"/>
        <end position="1197"/>
    </location>
</feature>
<feature type="compositionally biased region" description="Low complexity" evidence="1">
    <location>
        <begin position="140"/>
        <end position="155"/>
    </location>
</feature>
<feature type="region of interest" description="Disordered" evidence="1">
    <location>
        <begin position="610"/>
        <end position="790"/>
    </location>
</feature>
<feature type="region of interest" description="Disordered" evidence="1">
    <location>
        <begin position="802"/>
        <end position="1109"/>
    </location>
</feature>
<feature type="compositionally biased region" description="Polar residues" evidence="1">
    <location>
        <begin position="909"/>
        <end position="925"/>
    </location>
</feature>
<feature type="compositionally biased region" description="Polar residues" evidence="1">
    <location>
        <begin position="1068"/>
        <end position="1097"/>
    </location>
</feature>
<dbReference type="InterPro" id="IPR058155">
    <property type="entry name" value="Skg3/CAF120-like_PH"/>
</dbReference>
<feature type="compositionally biased region" description="Polar residues" evidence="1">
    <location>
        <begin position="1249"/>
        <end position="1271"/>
    </location>
</feature>
<feature type="domain" description="PH" evidence="2">
    <location>
        <begin position="239"/>
        <end position="363"/>
    </location>
</feature>
<feature type="region of interest" description="Disordered" evidence="1">
    <location>
        <begin position="1"/>
        <end position="221"/>
    </location>
</feature>
<feature type="compositionally biased region" description="Basic and acidic residues" evidence="1">
    <location>
        <begin position="1467"/>
        <end position="1478"/>
    </location>
</feature>
<feature type="compositionally biased region" description="Basic and acidic residues" evidence="1">
    <location>
        <begin position="1321"/>
        <end position="1331"/>
    </location>
</feature>
<name>A0A0C3C6V0_HEBCY</name>
<evidence type="ECO:0000259" key="2">
    <source>
        <dbReference type="SMART" id="SM00233"/>
    </source>
</evidence>
<dbReference type="InterPro" id="IPR011993">
    <property type="entry name" value="PH-like_dom_sf"/>
</dbReference>
<feature type="compositionally biased region" description="Low complexity" evidence="1">
    <location>
        <begin position="24"/>
        <end position="54"/>
    </location>
</feature>
<feature type="region of interest" description="Disordered" evidence="1">
    <location>
        <begin position="1656"/>
        <end position="1731"/>
    </location>
</feature>
<feature type="region of interest" description="Disordered" evidence="1">
    <location>
        <begin position="1467"/>
        <end position="1489"/>
    </location>
</feature>
<feature type="compositionally biased region" description="Basic and acidic residues" evidence="1">
    <location>
        <begin position="1143"/>
        <end position="1152"/>
    </location>
</feature>
<feature type="compositionally biased region" description="Polar residues" evidence="1">
    <location>
        <begin position="639"/>
        <end position="652"/>
    </location>
</feature>
<feature type="compositionally biased region" description="Pro residues" evidence="1">
    <location>
        <begin position="55"/>
        <end position="65"/>
    </location>
</feature>
<feature type="compositionally biased region" description="Polar residues" evidence="1">
    <location>
        <begin position="66"/>
        <end position="82"/>
    </location>
</feature>
<feature type="compositionally biased region" description="Low complexity" evidence="1">
    <location>
        <begin position="1674"/>
        <end position="1685"/>
    </location>
</feature>
<reference evidence="3 4" key="1">
    <citation type="submission" date="2014-04" db="EMBL/GenBank/DDBJ databases">
        <authorList>
            <consortium name="DOE Joint Genome Institute"/>
            <person name="Kuo A."/>
            <person name="Gay G."/>
            <person name="Dore J."/>
            <person name="Kohler A."/>
            <person name="Nagy L.G."/>
            <person name="Floudas D."/>
            <person name="Copeland A."/>
            <person name="Barry K.W."/>
            <person name="Cichocki N."/>
            <person name="Veneault-Fourrey C."/>
            <person name="LaButti K."/>
            <person name="Lindquist E.A."/>
            <person name="Lipzen A."/>
            <person name="Lundell T."/>
            <person name="Morin E."/>
            <person name="Murat C."/>
            <person name="Sun H."/>
            <person name="Tunlid A."/>
            <person name="Henrissat B."/>
            <person name="Grigoriev I.V."/>
            <person name="Hibbett D.S."/>
            <person name="Martin F."/>
            <person name="Nordberg H.P."/>
            <person name="Cantor M.N."/>
            <person name="Hua S.X."/>
        </authorList>
    </citation>
    <scope>NUCLEOTIDE SEQUENCE [LARGE SCALE GENOMIC DNA]</scope>
    <source>
        <strain evidence="4">h7</strain>
    </source>
</reference>
<feature type="compositionally biased region" description="Basic and acidic residues" evidence="1">
    <location>
        <begin position="1399"/>
        <end position="1414"/>
    </location>
</feature>
<dbReference type="Pfam" id="PF25381">
    <property type="entry name" value="PH_26"/>
    <property type="match status" value="1"/>
</dbReference>
<feature type="region of interest" description="Disordered" evidence="1">
    <location>
        <begin position="1442"/>
        <end position="1461"/>
    </location>
</feature>
<feature type="compositionally biased region" description="Polar residues" evidence="1">
    <location>
        <begin position="775"/>
        <end position="790"/>
    </location>
</feature>
<feature type="compositionally biased region" description="Polar residues" evidence="1">
    <location>
        <begin position="1022"/>
        <end position="1031"/>
    </location>
</feature>
<reference evidence="4" key="2">
    <citation type="submission" date="2015-01" db="EMBL/GenBank/DDBJ databases">
        <title>Evolutionary Origins and Diversification of the Mycorrhizal Mutualists.</title>
        <authorList>
            <consortium name="DOE Joint Genome Institute"/>
            <consortium name="Mycorrhizal Genomics Consortium"/>
            <person name="Kohler A."/>
            <person name="Kuo A."/>
            <person name="Nagy L.G."/>
            <person name="Floudas D."/>
            <person name="Copeland A."/>
            <person name="Barry K.W."/>
            <person name="Cichocki N."/>
            <person name="Veneault-Fourrey C."/>
            <person name="LaButti K."/>
            <person name="Lindquist E.A."/>
            <person name="Lipzen A."/>
            <person name="Lundell T."/>
            <person name="Morin E."/>
            <person name="Murat C."/>
            <person name="Riley R."/>
            <person name="Ohm R."/>
            <person name="Sun H."/>
            <person name="Tunlid A."/>
            <person name="Henrissat B."/>
            <person name="Grigoriev I.V."/>
            <person name="Hibbett D.S."/>
            <person name="Martin F."/>
        </authorList>
    </citation>
    <scope>NUCLEOTIDE SEQUENCE [LARGE SCALE GENOMIC DNA]</scope>
    <source>
        <strain evidence="4">h7</strain>
    </source>
</reference>
<protein>
    <recommendedName>
        <fullName evidence="2">PH domain-containing protein</fullName>
    </recommendedName>
</protein>
<feature type="compositionally biased region" description="Polar residues" evidence="1">
    <location>
        <begin position="802"/>
        <end position="826"/>
    </location>
</feature>
<accession>A0A0C3C6V0</accession>
<feature type="region of interest" description="Disordered" evidence="1">
    <location>
        <begin position="1130"/>
        <end position="1430"/>
    </location>
</feature>
<dbReference type="STRING" id="686832.A0A0C3C6V0"/>
<gene>
    <name evidence="3" type="ORF">M413DRAFT_188158</name>
</gene>
<feature type="compositionally biased region" description="Polar residues" evidence="1">
    <location>
        <begin position="842"/>
        <end position="860"/>
    </location>
</feature>
<feature type="compositionally biased region" description="Polar residues" evidence="1">
    <location>
        <begin position="704"/>
        <end position="729"/>
    </location>
</feature>
<dbReference type="SMART" id="SM00233">
    <property type="entry name" value="PH"/>
    <property type="match status" value="1"/>
</dbReference>
<organism evidence="3 4">
    <name type="scientific">Hebeloma cylindrosporum</name>
    <dbReference type="NCBI Taxonomy" id="76867"/>
    <lineage>
        <taxon>Eukaryota</taxon>
        <taxon>Fungi</taxon>
        <taxon>Dikarya</taxon>
        <taxon>Basidiomycota</taxon>
        <taxon>Agaricomycotina</taxon>
        <taxon>Agaricomycetes</taxon>
        <taxon>Agaricomycetidae</taxon>
        <taxon>Agaricales</taxon>
        <taxon>Agaricineae</taxon>
        <taxon>Hymenogastraceae</taxon>
        <taxon>Hebeloma</taxon>
    </lineage>
</organism>
<feature type="compositionally biased region" description="Basic residues" evidence="1">
    <location>
        <begin position="1198"/>
        <end position="1212"/>
    </location>
</feature>
<feature type="compositionally biased region" description="Acidic residues" evidence="1">
    <location>
        <begin position="1219"/>
        <end position="1238"/>
    </location>
</feature>
<sequence>MTSYPQPVTLHWESRNGYVPPPRFQQLRAQDQQQQQHLQNQLQSPLQPQLSGNPPLGPTGIPPPAQGTSSQPSAEMSHSRTPSFFGFRTNKQPTDNQHQRAQSTGGPGNIGQQYLPPSSNTVPNPPQQFGQGQAALQNIPATRPQAQAPPQNKPQSLPPIPQSQPSVQQQQQQQQPQTPSQPLQQPQPQQSNMNLTSNGSQPVTRSPSIKGVPQAPAPPPLHPEIRSVVQLTIAHAHKIYFSGPLVRRFERQPDGHKPTKDEGWTEVWAQLGGTTLSVWDMKEIQEASKQGREVPPSYINVTDAFIQVLGSVTVPATPTAPSKRYTNVITLNTAGSNLLLFSCPSTPALISWAAALRLAAWEKSRLEEIYTAHLIRITLNARDVPTTLVRGKMEGWARIRIAGQTDWKRVWLVVQEGSGIEGDGAGPAAAATIKRNRMSNLFSKETHASNPPAKPVISMFTSAKPKDRKKPLMTVHNVTQAFGVYPERPELINRSTLLKVEGTFGDDDMAATLRLREGWVLIMPELENGVGQAAEMLKWVVGLHDAFELYGCPEAWTWDPRDPVSLMFGYPVGPQKDNLFLEREIVEGMDPRDDRTSAIRSSMKSLLQTHLKPAVQVVQPRSPPRDMTASPPVLPPIAGTSQTSSPPGQQDGSLGPQLPPLSFGNNASAARAIPSRDRPLTPITERSSIMTHARTLSMDGPSMLSPNHASYQSATSPEEEQQLQPPSGQSGAGPIPGPSNSDGSSSIPTSAAGDSTSTSAPILDKPMSHSPPPGSNTLLAHPQNGNVMDASSTMTTISSAGIGTQSSINSMNQGISSTSLATSASPESPKVQGRTSFDIYSPPTSLSVTSLAPISVQGKSSPAPLGPGPAQPFPNFLLEEARSKTQDSTSTKSAADVTSLEPVSDADQKPTSPNLPSGNWEQANVNLRPPPPTSNTARSSPTDEPNDFINEAGALYYMQQSDSVASGSGVRLQRTMQPPPDDDETSPDESDTPPNNTGMSMRGAVDGRLPRTAVAFNGARPNINTGTTAANEHSPPKVMGPTKAQSGTPIGRLSPTRSGLGRKPSGARAQSATTRPYNGAESISSQTLTETDENMPSSHKRQTSELAYDDPAGEAYAALTYLDLTDADVGTESSTVPLSPKIEPLHVKHTERASNSSPQQPGPATGDAMPYKSSFAPTNKAAERKLKAQAQQAAAHAATHRPGRANGKRKMKNAGAWESSEEEDEEEEEEEEDDDMDSDGQKPMARGLQSHQGLSSSANSLRPQIQTTQPGPNDYFQDVPPTPSHLRPARNLPVPPNRGQSDFHPAQPMPRRQASDQYPDPSRRTHYEDGTPIRTQAAFPQPGAARQTVWSQVLDPGRTPGRAPQPDQPSNKDTFVQLEPSETMTKAFTPQGLLSAGLQDKEDRSARRQEELARESGASLINVPNKPPPPQTGLLGAITAHERERKREGGVGAALTEREREKRLAEERQRRFDDHQRQQLDQMQQGGSMYGGQFGFNPMMMGMNPMMGMTPMMTGNGMNPMMGGGMNPMMTGGGMAPFNPMMTGQMGYPGMMGGFNPQHMFAAQQAAQVYHQAMMAFSAAGSQVGGEGGNGGGAPSQVNPMNTGIGGMNPGMGVGMNPAMGGGMGGYDPRMSMMGMPMMGMGMGMGMGVASPQMNTQMPLGMQMTGMSTFDPKSSPGGANGSPAGELGLLPPNQNPQFSSRTSSPGRGSPLARGGPETADRGRPSRPTSPK</sequence>
<evidence type="ECO:0000313" key="4">
    <source>
        <dbReference type="Proteomes" id="UP000053424"/>
    </source>
</evidence>
<dbReference type="HOGENOM" id="CLU_002684_0_0_1"/>
<dbReference type="Gene3D" id="2.30.29.30">
    <property type="entry name" value="Pleckstrin-homology domain (PH domain)/Phosphotyrosine-binding domain (PTB)"/>
    <property type="match status" value="1"/>
</dbReference>
<feature type="compositionally biased region" description="Polar residues" evidence="1">
    <location>
        <begin position="934"/>
        <end position="943"/>
    </location>
</feature>
<feature type="compositionally biased region" description="Low complexity" evidence="1">
    <location>
        <begin position="1699"/>
        <end position="1710"/>
    </location>
</feature>
<feature type="compositionally biased region" description="Polar residues" evidence="1">
    <location>
        <begin position="89"/>
        <end position="136"/>
    </location>
</feature>
<feature type="compositionally biased region" description="Low complexity" evidence="1">
    <location>
        <begin position="163"/>
        <end position="191"/>
    </location>
</feature>
<dbReference type="EMBL" id="KN831784">
    <property type="protein sequence ID" value="KIM39949.1"/>
    <property type="molecule type" value="Genomic_DNA"/>
</dbReference>
<dbReference type="SUPFAM" id="SSF50729">
    <property type="entry name" value="PH domain-like"/>
    <property type="match status" value="1"/>
</dbReference>
<proteinExistence type="predicted"/>
<dbReference type="InterPro" id="IPR001849">
    <property type="entry name" value="PH_domain"/>
</dbReference>
<feature type="compositionally biased region" description="Polar residues" evidence="1">
    <location>
        <begin position="192"/>
        <end position="207"/>
    </location>
</feature>
<feature type="compositionally biased region" description="Polar residues" evidence="1">
    <location>
        <begin position="1368"/>
        <end position="1388"/>
    </location>
</feature>
<feature type="compositionally biased region" description="Polar residues" evidence="1">
    <location>
        <begin position="738"/>
        <end position="748"/>
    </location>
</feature>
<keyword evidence="4" id="KW-1185">Reference proteome</keyword>